<dbReference type="Gene3D" id="1.10.287.630">
    <property type="entry name" value="Helix hairpin bin"/>
    <property type="match status" value="1"/>
</dbReference>
<dbReference type="EMBL" id="JWZX01002453">
    <property type="protein sequence ID" value="KOO29162.1"/>
    <property type="molecule type" value="Genomic_DNA"/>
</dbReference>
<dbReference type="InterPro" id="IPR018490">
    <property type="entry name" value="cNMP-bd_dom_sf"/>
</dbReference>
<evidence type="ECO:0000313" key="8">
    <source>
        <dbReference type="Proteomes" id="UP000037460"/>
    </source>
</evidence>
<dbReference type="InterPro" id="IPR050818">
    <property type="entry name" value="KCNH_animal-type"/>
</dbReference>
<dbReference type="GO" id="GO:0005886">
    <property type="term" value="C:plasma membrane"/>
    <property type="evidence" value="ECO:0007669"/>
    <property type="project" value="TreeGrafter"/>
</dbReference>
<dbReference type="InterPro" id="IPR005821">
    <property type="entry name" value="Ion_trans_dom"/>
</dbReference>
<feature type="transmembrane region" description="Helical" evidence="5">
    <location>
        <begin position="50"/>
        <end position="68"/>
    </location>
</feature>
<comment type="subcellular location">
    <subcellularLocation>
        <location evidence="1">Membrane</location>
        <topology evidence="1">Multi-pass membrane protein</topology>
    </subcellularLocation>
</comment>
<dbReference type="OrthoDB" id="421226at2759"/>
<dbReference type="AlphaFoldDB" id="A0A0M0JS74"/>
<protein>
    <submittedName>
        <fullName evidence="7">Cation channel family protein</fullName>
    </submittedName>
</protein>
<feature type="non-terminal residue" evidence="7">
    <location>
        <position position="434"/>
    </location>
</feature>
<dbReference type="Gene3D" id="1.10.287.70">
    <property type="match status" value="1"/>
</dbReference>
<feature type="domain" description="Ion transport" evidence="6">
    <location>
        <begin position="53"/>
        <end position="343"/>
    </location>
</feature>
<evidence type="ECO:0000256" key="1">
    <source>
        <dbReference type="ARBA" id="ARBA00004141"/>
    </source>
</evidence>
<dbReference type="GO" id="GO:0005249">
    <property type="term" value="F:voltage-gated potassium channel activity"/>
    <property type="evidence" value="ECO:0007669"/>
    <property type="project" value="TreeGrafter"/>
</dbReference>
<comment type="caution">
    <text evidence="7">The sequence shown here is derived from an EMBL/GenBank/DDBJ whole genome shotgun (WGS) entry which is preliminary data.</text>
</comment>
<dbReference type="SUPFAM" id="SSF81324">
    <property type="entry name" value="Voltage-gated potassium channels"/>
    <property type="match status" value="1"/>
</dbReference>
<feature type="transmembrane region" description="Helical" evidence="5">
    <location>
        <begin position="88"/>
        <end position="112"/>
    </location>
</feature>
<dbReference type="PANTHER" id="PTHR10217:SF435">
    <property type="entry name" value="POTASSIUM VOLTAGE-GATED CHANNEL PROTEIN EAG"/>
    <property type="match status" value="1"/>
</dbReference>
<gene>
    <name evidence="7" type="ORF">Ctob_002501</name>
</gene>
<reference evidence="8" key="1">
    <citation type="journal article" date="2015" name="PLoS Genet.">
        <title>Genome Sequence and Transcriptome Analyses of Chrysochromulina tobin: Metabolic Tools for Enhanced Algal Fitness in the Prominent Order Prymnesiales (Haptophyceae).</title>
        <authorList>
            <person name="Hovde B.T."/>
            <person name="Deodato C.R."/>
            <person name="Hunsperger H.M."/>
            <person name="Ryken S.A."/>
            <person name="Yost W."/>
            <person name="Jha R.K."/>
            <person name="Patterson J."/>
            <person name="Monnat R.J. Jr."/>
            <person name="Barlow S.B."/>
            <person name="Starkenburg S.R."/>
            <person name="Cattolico R.A."/>
        </authorList>
    </citation>
    <scope>NUCLEOTIDE SEQUENCE</scope>
    <source>
        <strain evidence="8">CCMP291</strain>
    </source>
</reference>
<evidence type="ECO:0000256" key="4">
    <source>
        <dbReference type="ARBA" id="ARBA00023136"/>
    </source>
</evidence>
<proteinExistence type="predicted"/>
<dbReference type="Pfam" id="PF00520">
    <property type="entry name" value="Ion_trans"/>
    <property type="match status" value="1"/>
</dbReference>
<name>A0A0M0JS74_9EUKA</name>
<organism evidence="7 8">
    <name type="scientific">Chrysochromulina tobinii</name>
    <dbReference type="NCBI Taxonomy" id="1460289"/>
    <lineage>
        <taxon>Eukaryota</taxon>
        <taxon>Haptista</taxon>
        <taxon>Haptophyta</taxon>
        <taxon>Prymnesiophyceae</taxon>
        <taxon>Prymnesiales</taxon>
        <taxon>Chrysochromulinaceae</taxon>
        <taxon>Chrysochromulina</taxon>
    </lineage>
</organism>
<evidence type="ECO:0000256" key="5">
    <source>
        <dbReference type="SAM" id="Phobius"/>
    </source>
</evidence>
<evidence type="ECO:0000313" key="7">
    <source>
        <dbReference type="EMBL" id="KOO29162.1"/>
    </source>
</evidence>
<keyword evidence="2 5" id="KW-0812">Transmembrane</keyword>
<keyword evidence="8" id="KW-1185">Reference proteome</keyword>
<evidence type="ECO:0000256" key="2">
    <source>
        <dbReference type="ARBA" id="ARBA00022692"/>
    </source>
</evidence>
<sequence>MRTFRRKLYEKRHGMTLANKYRQQTQNMARWLASREHSNRLVLHPRRTSWFGYWDVVTTLALLYTAIITPFEAGFIGTVYGPAAWADIWFLINRVLDLVFLFDLVLQFFVAYETRDDRGGSIWVEDHSLIIRHYLCGWFAVDSLTIFVPFDFDIYQTVLPDPATAATEDGVGDGVGAVVVLRVLRAVRLVKLVRLVRASRVYKRWKTKISISYATKTVSRAISMTLIGAHWYACVMALEASLHDSPESTWLGSERYGYCKDPVVPSASMTPTTSAELSIAGCGGANPGSLYLGAFSWSLMVITGTGGTDHYPSSMSQGETIVVMTLVLVGALIWTQVLAMFCDVATNADPGVIEFRQRLDSLNSYIYTNNLPAGIARRMREYLHQTQEMKLREFHAASVLPLLSDALQIEVVMHVNKHWLSRISFLKGAEDLIL</sequence>
<dbReference type="SUPFAM" id="SSF51206">
    <property type="entry name" value="cAMP-binding domain-like"/>
    <property type="match status" value="1"/>
</dbReference>
<accession>A0A0M0JS74</accession>
<dbReference type="GO" id="GO:0042391">
    <property type="term" value="P:regulation of membrane potential"/>
    <property type="evidence" value="ECO:0007669"/>
    <property type="project" value="TreeGrafter"/>
</dbReference>
<keyword evidence="4 5" id="KW-0472">Membrane</keyword>
<evidence type="ECO:0000259" key="6">
    <source>
        <dbReference type="Pfam" id="PF00520"/>
    </source>
</evidence>
<feature type="transmembrane region" description="Helical" evidence="5">
    <location>
        <begin position="321"/>
        <end position="341"/>
    </location>
</feature>
<dbReference type="Proteomes" id="UP000037460">
    <property type="component" value="Unassembled WGS sequence"/>
</dbReference>
<dbReference type="PANTHER" id="PTHR10217">
    <property type="entry name" value="VOLTAGE AND LIGAND GATED POTASSIUM CHANNEL"/>
    <property type="match status" value="1"/>
</dbReference>
<keyword evidence="3 5" id="KW-1133">Transmembrane helix</keyword>
<evidence type="ECO:0000256" key="3">
    <source>
        <dbReference type="ARBA" id="ARBA00022989"/>
    </source>
</evidence>